<feature type="transmembrane region" description="Helical" evidence="5">
    <location>
        <begin position="264"/>
        <end position="284"/>
    </location>
</feature>
<gene>
    <name evidence="7" type="ORF">HPT29_008100</name>
</gene>
<feature type="transmembrane region" description="Helical" evidence="5">
    <location>
        <begin position="239"/>
        <end position="257"/>
    </location>
</feature>
<dbReference type="InterPro" id="IPR007016">
    <property type="entry name" value="O-antigen_ligase-rel_domated"/>
</dbReference>
<proteinExistence type="predicted"/>
<keyword evidence="7" id="KW-0436">Ligase</keyword>
<name>A0ABY5RY08_9HYPH</name>
<organism evidence="7 8">
    <name type="scientific">Microvirga terrae</name>
    <dbReference type="NCBI Taxonomy" id="2740529"/>
    <lineage>
        <taxon>Bacteria</taxon>
        <taxon>Pseudomonadati</taxon>
        <taxon>Pseudomonadota</taxon>
        <taxon>Alphaproteobacteria</taxon>
        <taxon>Hyphomicrobiales</taxon>
        <taxon>Methylobacteriaceae</taxon>
        <taxon>Microvirga</taxon>
    </lineage>
</organism>
<feature type="transmembrane region" description="Helical" evidence="5">
    <location>
        <begin position="98"/>
        <end position="118"/>
    </location>
</feature>
<feature type="domain" description="O-antigen ligase-related" evidence="6">
    <location>
        <begin position="222"/>
        <end position="368"/>
    </location>
</feature>
<feature type="transmembrane region" description="Helical" evidence="5">
    <location>
        <begin position="411"/>
        <end position="428"/>
    </location>
</feature>
<feature type="transmembrane region" description="Helical" evidence="5">
    <location>
        <begin position="124"/>
        <end position="144"/>
    </location>
</feature>
<evidence type="ECO:0000256" key="3">
    <source>
        <dbReference type="ARBA" id="ARBA00022989"/>
    </source>
</evidence>
<keyword evidence="2 5" id="KW-0812">Transmembrane</keyword>
<evidence type="ECO:0000256" key="1">
    <source>
        <dbReference type="ARBA" id="ARBA00004141"/>
    </source>
</evidence>
<evidence type="ECO:0000256" key="5">
    <source>
        <dbReference type="SAM" id="Phobius"/>
    </source>
</evidence>
<feature type="transmembrane region" description="Helical" evidence="5">
    <location>
        <begin position="194"/>
        <end position="211"/>
    </location>
</feature>
<dbReference type="PANTHER" id="PTHR37422">
    <property type="entry name" value="TEICHURONIC ACID BIOSYNTHESIS PROTEIN TUAE"/>
    <property type="match status" value="1"/>
</dbReference>
<dbReference type="EMBL" id="CP102845">
    <property type="protein sequence ID" value="UVF21072.1"/>
    <property type="molecule type" value="Genomic_DNA"/>
</dbReference>
<feature type="transmembrane region" description="Helical" evidence="5">
    <location>
        <begin position="66"/>
        <end position="86"/>
    </location>
</feature>
<feature type="transmembrane region" description="Helical" evidence="5">
    <location>
        <begin position="352"/>
        <end position="376"/>
    </location>
</feature>
<dbReference type="GO" id="GO:0016874">
    <property type="term" value="F:ligase activity"/>
    <property type="evidence" value="ECO:0007669"/>
    <property type="project" value="UniProtKB-KW"/>
</dbReference>
<keyword evidence="8" id="KW-1185">Reference proteome</keyword>
<reference evidence="7" key="1">
    <citation type="submission" date="2022-08" db="EMBL/GenBank/DDBJ databases">
        <title>Microvirga terrae sp. nov., isolated from soil.</title>
        <authorList>
            <person name="Kim K.H."/>
            <person name="Seo Y.L."/>
            <person name="Kim J.M."/>
            <person name="Lee J.K."/>
            <person name="Han D.M."/>
            <person name="Jeon C.O."/>
        </authorList>
    </citation>
    <scope>NUCLEOTIDE SEQUENCE</scope>
    <source>
        <strain evidence="7">R24</strain>
    </source>
</reference>
<dbReference type="Proteomes" id="UP001017257">
    <property type="component" value="Chromosome"/>
</dbReference>
<keyword evidence="4 5" id="KW-0472">Membrane</keyword>
<keyword evidence="3 5" id="KW-1133">Transmembrane helix</keyword>
<evidence type="ECO:0000256" key="4">
    <source>
        <dbReference type="ARBA" id="ARBA00023136"/>
    </source>
</evidence>
<feature type="transmembrane region" description="Helical" evidence="5">
    <location>
        <begin position="156"/>
        <end position="174"/>
    </location>
</feature>
<evidence type="ECO:0000259" key="6">
    <source>
        <dbReference type="Pfam" id="PF04932"/>
    </source>
</evidence>
<sequence length="437" mass="47418">MFAEYRPAYKQEHAEDMLSLAGIEEPETRQLTEKSRRLSVHLDNIGHGLIVSLPVAMVVANRSSPLLLTCAALFILAARLISGTAAPHRLAVRRPRTGVLILVLCGVAYPLVTLGWAIKPAVGLFSWGEAVLPAVSSAILILSWRAAPPPRWMAKGLALALMIAAALIAAELLLNFPLRHILRDRVGTFIHNRPTVTLFLLLGPVIALLGFRKRRTLCLVLLLATVPTIVISDSEAAKLGLLAAVGTLALSYAPFAWVRRFLTVALLCLIWVQPFFGGTVARSVPDSMVEATKGAHTRERIELWQAFSDVARRYPVFGTGFASSPHLGNHPIAAEINPAYREMLKVGHPHNAFLQVWVELGAVGALLLSFLTLWVMRCLATAPADIRRVGLMTLMSASAIALVSHGAWQGWWVSAVTLAAALLTLRSTSRRNAQGPK</sequence>
<dbReference type="RefSeq" id="WP_173949594.1">
    <property type="nucleotide sequence ID" value="NZ_CP102845.1"/>
</dbReference>
<evidence type="ECO:0000313" key="8">
    <source>
        <dbReference type="Proteomes" id="UP001017257"/>
    </source>
</evidence>
<dbReference type="PANTHER" id="PTHR37422:SF13">
    <property type="entry name" value="LIPOPOLYSACCHARIDE BIOSYNTHESIS PROTEIN PA4999-RELATED"/>
    <property type="match status" value="1"/>
</dbReference>
<feature type="transmembrane region" description="Helical" evidence="5">
    <location>
        <begin position="38"/>
        <end position="60"/>
    </location>
</feature>
<protein>
    <submittedName>
        <fullName evidence="7">O-antigen ligase family protein</fullName>
    </submittedName>
</protein>
<evidence type="ECO:0000313" key="7">
    <source>
        <dbReference type="EMBL" id="UVF21072.1"/>
    </source>
</evidence>
<dbReference type="Pfam" id="PF04932">
    <property type="entry name" value="Wzy_C"/>
    <property type="match status" value="1"/>
</dbReference>
<evidence type="ECO:0000256" key="2">
    <source>
        <dbReference type="ARBA" id="ARBA00022692"/>
    </source>
</evidence>
<accession>A0ABY5RY08</accession>
<comment type="subcellular location">
    <subcellularLocation>
        <location evidence="1">Membrane</location>
        <topology evidence="1">Multi-pass membrane protein</topology>
    </subcellularLocation>
</comment>
<dbReference type="InterPro" id="IPR051533">
    <property type="entry name" value="WaaL-like"/>
</dbReference>